<organism evidence="2 3">
    <name type="scientific">Exophiala xenobiotica</name>
    <dbReference type="NCBI Taxonomy" id="348802"/>
    <lineage>
        <taxon>Eukaryota</taxon>
        <taxon>Fungi</taxon>
        <taxon>Dikarya</taxon>
        <taxon>Ascomycota</taxon>
        <taxon>Pezizomycotina</taxon>
        <taxon>Eurotiomycetes</taxon>
        <taxon>Chaetothyriomycetidae</taxon>
        <taxon>Chaetothyriales</taxon>
        <taxon>Herpotrichiellaceae</taxon>
        <taxon>Exophiala</taxon>
    </lineage>
</organism>
<evidence type="ECO:0000313" key="2">
    <source>
        <dbReference type="EMBL" id="KIW51117.1"/>
    </source>
</evidence>
<name>A0A0D2CMN7_9EURO</name>
<dbReference type="STRING" id="348802.A0A0D2CMN7"/>
<sequence>MSTSAETVNAVGKDCVNRWCKSPGTGTAAGKISEAQALALALRTEQNMAKTGQPAPQSRAVQCRAEQSSAEQSRAVQSRAVQSRAEQSRAVQSRAVQSRAEQCRAVQSRAEQCRAEQRRAEAHFSPRRKKKWAGPDWPRRISLHVRAQE</sequence>
<dbReference type="HOGENOM" id="CLU_1749661_0_0_1"/>
<dbReference type="AlphaFoldDB" id="A0A0D2CMN7"/>
<protein>
    <submittedName>
        <fullName evidence="2">Uncharacterized protein</fullName>
    </submittedName>
</protein>
<gene>
    <name evidence="2" type="ORF">PV05_09868</name>
</gene>
<evidence type="ECO:0000256" key="1">
    <source>
        <dbReference type="SAM" id="MobiDB-lite"/>
    </source>
</evidence>
<feature type="region of interest" description="Disordered" evidence="1">
    <location>
        <begin position="116"/>
        <end position="138"/>
    </location>
</feature>
<proteinExistence type="predicted"/>
<dbReference type="OrthoDB" id="5426422at2759"/>
<accession>A0A0D2CMN7</accession>
<dbReference type="Proteomes" id="UP000054342">
    <property type="component" value="Unassembled WGS sequence"/>
</dbReference>
<dbReference type="RefSeq" id="XP_013311701.1">
    <property type="nucleotide sequence ID" value="XM_013456247.1"/>
</dbReference>
<evidence type="ECO:0000313" key="3">
    <source>
        <dbReference type="Proteomes" id="UP000054342"/>
    </source>
</evidence>
<dbReference type="GeneID" id="25331776"/>
<reference evidence="2 3" key="1">
    <citation type="submission" date="2015-01" db="EMBL/GenBank/DDBJ databases">
        <title>The Genome Sequence of Exophiala xenobiotica CBS118157.</title>
        <authorList>
            <consortium name="The Broad Institute Genomics Platform"/>
            <person name="Cuomo C."/>
            <person name="de Hoog S."/>
            <person name="Gorbushina A."/>
            <person name="Stielow B."/>
            <person name="Teixiera M."/>
            <person name="Abouelleil A."/>
            <person name="Chapman S.B."/>
            <person name="Priest M."/>
            <person name="Young S.K."/>
            <person name="Wortman J."/>
            <person name="Nusbaum C."/>
            <person name="Birren B."/>
        </authorList>
    </citation>
    <scope>NUCLEOTIDE SEQUENCE [LARGE SCALE GENOMIC DNA]</scope>
    <source>
        <strain evidence="2 3">CBS 118157</strain>
    </source>
</reference>
<keyword evidence="3" id="KW-1185">Reference proteome</keyword>
<feature type="region of interest" description="Disordered" evidence="1">
    <location>
        <begin position="47"/>
        <end position="100"/>
    </location>
</feature>
<dbReference type="EMBL" id="KN847322">
    <property type="protein sequence ID" value="KIW51117.1"/>
    <property type="molecule type" value="Genomic_DNA"/>
</dbReference>